<reference evidence="2" key="1">
    <citation type="submission" date="2020-10" db="EMBL/GenBank/DDBJ databases">
        <title>Sequencing the genomes of 1000 actinobacteria strains.</title>
        <authorList>
            <person name="Klenk H.-P."/>
        </authorList>
    </citation>
    <scope>NUCLEOTIDE SEQUENCE</scope>
    <source>
        <strain evidence="2">DSM 45354</strain>
    </source>
</reference>
<dbReference type="RefSeq" id="WP_192752844.1">
    <property type="nucleotide sequence ID" value="NZ_BAABJL010000142.1"/>
</dbReference>
<feature type="compositionally biased region" description="Basic and acidic residues" evidence="1">
    <location>
        <begin position="106"/>
        <end position="121"/>
    </location>
</feature>
<sequence>MTPFKEARERLERALSDRDAPVHDAVSADGRDIADALRPSSATRQSEQQRAQTLQRMLLEAQRLESAPRAEVPTTPNAEVGGLQHEVEVDTPDGPVRIRHVEALSDEEARRVAERAADAARRTRRAHRS</sequence>
<organism evidence="2 3">
    <name type="scientific">Actinopolymorpha pittospori</name>
    <dbReference type="NCBI Taxonomy" id="648752"/>
    <lineage>
        <taxon>Bacteria</taxon>
        <taxon>Bacillati</taxon>
        <taxon>Actinomycetota</taxon>
        <taxon>Actinomycetes</taxon>
        <taxon>Propionibacteriales</taxon>
        <taxon>Actinopolymorphaceae</taxon>
        <taxon>Actinopolymorpha</taxon>
    </lineage>
</organism>
<dbReference type="EMBL" id="JADBEM010000001">
    <property type="protein sequence ID" value="MBE1609233.1"/>
    <property type="molecule type" value="Genomic_DNA"/>
</dbReference>
<protein>
    <submittedName>
        <fullName evidence="2">Uncharacterized protein</fullName>
    </submittedName>
</protein>
<evidence type="ECO:0000256" key="1">
    <source>
        <dbReference type="SAM" id="MobiDB-lite"/>
    </source>
</evidence>
<proteinExistence type="predicted"/>
<keyword evidence="3" id="KW-1185">Reference proteome</keyword>
<comment type="caution">
    <text evidence="2">The sequence shown here is derived from an EMBL/GenBank/DDBJ whole genome shotgun (WGS) entry which is preliminary data.</text>
</comment>
<dbReference type="AlphaFoldDB" id="A0A927N1J0"/>
<gene>
    <name evidence="2" type="ORF">HEB94_006081</name>
</gene>
<feature type="compositionally biased region" description="Basic and acidic residues" evidence="1">
    <location>
        <begin position="1"/>
        <end position="22"/>
    </location>
</feature>
<feature type="region of interest" description="Disordered" evidence="1">
    <location>
        <begin position="106"/>
        <end position="129"/>
    </location>
</feature>
<name>A0A927N1J0_9ACTN</name>
<feature type="region of interest" description="Disordered" evidence="1">
    <location>
        <begin position="1"/>
        <end position="32"/>
    </location>
</feature>
<accession>A0A927N1J0</accession>
<dbReference type="Proteomes" id="UP000638648">
    <property type="component" value="Unassembled WGS sequence"/>
</dbReference>
<evidence type="ECO:0000313" key="3">
    <source>
        <dbReference type="Proteomes" id="UP000638648"/>
    </source>
</evidence>
<evidence type="ECO:0000313" key="2">
    <source>
        <dbReference type="EMBL" id="MBE1609233.1"/>
    </source>
</evidence>